<accession>A0ACA9KGW6</accession>
<evidence type="ECO:0000313" key="2">
    <source>
        <dbReference type="Proteomes" id="UP000789525"/>
    </source>
</evidence>
<dbReference type="Proteomes" id="UP000789525">
    <property type="component" value="Unassembled WGS sequence"/>
</dbReference>
<proteinExistence type="predicted"/>
<comment type="caution">
    <text evidence="1">The sequence shown here is derived from an EMBL/GenBank/DDBJ whole genome shotgun (WGS) entry which is preliminary data.</text>
</comment>
<gene>
    <name evidence="1" type="ORF">ACOLOM_LOCUS1666</name>
</gene>
<sequence length="1866" mass="211244">MDSMDVTYNVSGENGNDGVNGTSYYNASTHYGPGHIHIEGSLNHPFGHRELINEDVFLGMDGLINLFAQGGRGGNGANGGRGQDGAKGLDGTDATKYSRGTDGGSGCNGGHAGSGSSGADGGSGGTISVTVSEEDSYLLHLLGTHNVEGGVGGSPGRNGQRKELNILKRDYQGNTRQISRTQAGGIDGANGRDGFSSNAQPTTGKQGMRGNFSFGIIINGSVITYNDLFKLEIIDFKYETQDASGIIEPSGRVIIHSMRFRNYGTMPTPRHKDIRISLRPFNNIVANSTQVNAPRHILSGKTAISRDPLHIRIDDINTVSDGSPLQQSVDVGFMATMTGIERPLQLLLKNQLHFTVQYPINIGEVIAIHVPGDKYTYEIFCSVTNVGRCDLGRQSNCGRHVRAALNKGEMVDNQRPLELEEINLLHAGESKQLRYRVQLDNTLGNDQQQHFSVTLQIGKMDQQDLLKSIQRRKFLLRPARYKENDLLLCTFHNACTNIPNDQQINAEYRGVIDIKLSNPINATNLGEVKISGTIKYSSGCKIELDHNFSFRTDGHIYISTGYQGGDVTITVAEHESHLLLLLAHNFDNNNNSRTRWKFKVVNETHNRIEEYDKPFKLEVYDFIVRSDVLEDVHEPGGKASIRNIKLRNLSRMPTPGNHEIRISLSSSDWIVPDDISLTLPKLLPFGDVELTTQRPFEFSLRDDVEINHIPLKIHDRIQFSAIMTAGNRLLPSFSIAQPILIQHPIEINKFVGFRYPGRDETFGVFWCVENNSRMKFGRKTELSRAIEISLSKITSDADDCTIFFKKDLTFTSNEIKNMRTKVTLEKKGDGYVSTKFESHLRSGTPEFPETPSTIQLHRFQLSPFTSHTYSPFDLILNLGEGRLTENGNQPGDHSQNGEIHIFMHAPNRAKNKPGDLSIRGTLKYTNGWKTEFDDWFSLGRVGLVHLIPNGNNDLTSGTINVECPVEETHLFYLIHEATLTKCRNVQLQVQSGQWLKRYRRLYKLELVDFECEPEDQSSVYEPGAKAFISKIVVKNTGEMPTPSGKDILVFIISSHGIIPTGEIILPKSIGDSCEETLNLKRNNDDMLCFNIKRECKPSYERTFSATYNINLRANMTGIERPITSFTKLKNLEIKYPIRICSKTGIQDFANNDETRVIWMLDNISRIPFGAKSKLRRIVKVGVSLTEVEPPDSLKFLRDDDSKDLENTPVNYHEQEVILLEANRAVLMVCTLVPNKNKLVSDDDDGLPQLIKARLLITLKLGSIEDPTRANDIEIRKHEMVISPKYEPNKKAEVLMVINRDTRIEEYDAWSRLFRELNLRGSTWDLSRMGHFDLFSPYSGSASCESTEFTDSTIVDDDRQPSIHEDGAFLETAGKENSRLIQRERGSSDTLSNEGNAVTTSFLAADFREKTIVILNNLFKDISNIHDLKVKKNVFSRALDYLDPSQMLQAFRGYGVKFYIVGTEIDDKTLRGYFIPRNVISSSIIMPDPTIRRYIQYKENFELDCSQMNGSIENEQIECVETYLRPMFHFMSSEESYVKQKICRISKSLQTLYPERRHLIITKQGKDRGDDRVFICRTVDRTQRHLGHINMNDDDIHIPETVNSNENTIGLLSCIPFARRLEKLKELTSESIQNKKVDFRLLKSLQKLLEVDLTMELVGLCRIREIKNLPVKPLSVSNAKFLEKFCDFFVYVFAETKSAENYHSQWILDVMVNLKVMLDCGKKWTDILKPNTILRSQILGQILQEEYRKAFEKISEGVPGIISQSQNHVLAQKKRREQELNLGQNESKDDKFHFAINQMLGFLNDINVLKNDWNILDEDMEIVITDEEYQALENDYEKRASMIHERITAFEIFNSNLTKQIPMTFDV</sequence>
<keyword evidence="2" id="KW-1185">Reference proteome</keyword>
<evidence type="ECO:0000313" key="1">
    <source>
        <dbReference type="EMBL" id="CAG8472802.1"/>
    </source>
</evidence>
<organism evidence="1 2">
    <name type="scientific">Acaulospora colombiana</name>
    <dbReference type="NCBI Taxonomy" id="27376"/>
    <lineage>
        <taxon>Eukaryota</taxon>
        <taxon>Fungi</taxon>
        <taxon>Fungi incertae sedis</taxon>
        <taxon>Mucoromycota</taxon>
        <taxon>Glomeromycotina</taxon>
        <taxon>Glomeromycetes</taxon>
        <taxon>Diversisporales</taxon>
        <taxon>Acaulosporaceae</taxon>
        <taxon>Acaulospora</taxon>
    </lineage>
</organism>
<protein>
    <submittedName>
        <fullName evidence="1">17353_t:CDS:1</fullName>
    </submittedName>
</protein>
<dbReference type="EMBL" id="CAJVPT010001994">
    <property type="protein sequence ID" value="CAG8472802.1"/>
    <property type="molecule type" value="Genomic_DNA"/>
</dbReference>
<reference evidence="1" key="1">
    <citation type="submission" date="2021-06" db="EMBL/GenBank/DDBJ databases">
        <authorList>
            <person name="Kallberg Y."/>
            <person name="Tangrot J."/>
            <person name="Rosling A."/>
        </authorList>
    </citation>
    <scope>NUCLEOTIDE SEQUENCE</scope>
    <source>
        <strain evidence="1">CL356</strain>
    </source>
</reference>
<name>A0ACA9KGW6_9GLOM</name>